<sequence length="100" mass="10493">MPQGHAESARRKPGPRWRHHDGPGLGGSSQAGTGGTSAIGPVSGKALHQDVQVSQTTGEGQLYCLAGRIDLRRDGPGADQVDCPRGVQQEPAAARLYQLR</sequence>
<proteinExistence type="predicted"/>
<protein>
    <submittedName>
        <fullName evidence="2">(northern house mosquito) hypothetical protein</fullName>
    </submittedName>
</protein>
<feature type="compositionally biased region" description="Gly residues" evidence="1">
    <location>
        <begin position="23"/>
        <end position="37"/>
    </location>
</feature>
<accession>A0A8D7ZU86</accession>
<organism evidence="2">
    <name type="scientific">Culex pipiens</name>
    <name type="common">House mosquito</name>
    <dbReference type="NCBI Taxonomy" id="7175"/>
    <lineage>
        <taxon>Eukaryota</taxon>
        <taxon>Metazoa</taxon>
        <taxon>Ecdysozoa</taxon>
        <taxon>Arthropoda</taxon>
        <taxon>Hexapoda</taxon>
        <taxon>Insecta</taxon>
        <taxon>Pterygota</taxon>
        <taxon>Neoptera</taxon>
        <taxon>Endopterygota</taxon>
        <taxon>Diptera</taxon>
        <taxon>Nematocera</taxon>
        <taxon>Culicoidea</taxon>
        <taxon>Culicidae</taxon>
        <taxon>Culicinae</taxon>
        <taxon>Culicini</taxon>
        <taxon>Culex</taxon>
        <taxon>Culex</taxon>
    </lineage>
</organism>
<name>A0A8D7ZU86_CULPI</name>
<dbReference type="AlphaFoldDB" id="A0A8D7ZU86"/>
<feature type="region of interest" description="Disordered" evidence="1">
    <location>
        <begin position="1"/>
        <end position="43"/>
    </location>
</feature>
<reference evidence="2" key="1">
    <citation type="submission" date="2021-05" db="EMBL/GenBank/DDBJ databases">
        <authorList>
            <person name="Alioto T."/>
            <person name="Alioto T."/>
            <person name="Gomez Garrido J."/>
        </authorList>
    </citation>
    <scope>NUCLEOTIDE SEQUENCE</scope>
</reference>
<evidence type="ECO:0000256" key="1">
    <source>
        <dbReference type="SAM" id="MobiDB-lite"/>
    </source>
</evidence>
<evidence type="ECO:0000313" key="2">
    <source>
        <dbReference type="EMBL" id="CAG6444425.1"/>
    </source>
</evidence>
<dbReference type="EMBL" id="HBUE01002863">
    <property type="protein sequence ID" value="CAG6444425.1"/>
    <property type="molecule type" value="Transcribed_RNA"/>
</dbReference>